<evidence type="ECO:0000313" key="1">
    <source>
        <dbReference type="EMBL" id="KAA8894926.1"/>
    </source>
</evidence>
<name>A0A5J5EIZ8_9PEZI</name>
<keyword evidence="2" id="KW-1185">Reference proteome</keyword>
<sequence length="223" mass="24252">MQATHRSLGPVYTFLIPPCRFDGSLHFMHRSCARPSQPASPASCCVHASRIGRSTSSVGWWMEAWMDWRLPECWVWSPQLWRQQREISSAPVCAARSTSPCRCLCLQRPTTLASTYVTAYHLGPASAVILHLLLLNPTMPTTSTSTATATLWASHCPTPGTTLPCPVAQCLPPTTTHTTTTTVTRTEAQETEVVIVTLCQSACAPPCTDPTRTVTVAVSAAER</sequence>
<gene>
    <name evidence="1" type="ORF">FN846DRAFT_971942</name>
</gene>
<comment type="caution">
    <text evidence="1">The sequence shown here is derived from an EMBL/GenBank/DDBJ whole genome shotgun (WGS) entry which is preliminary data.</text>
</comment>
<dbReference type="EMBL" id="VXIS01000301">
    <property type="protein sequence ID" value="KAA8894926.1"/>
    <property type="molecule type" value="Genomic_DNA"/>
</dbReference>
<proteinExistence type="predicted"/>
<evidence type="ECO:0000313" key="2">
    <source>
        <dbReference type="Proteomes" id="UP000326924"/>
    </source>
</evidence>
<reference evidence="1 2" key="1">
    <citation type="submission" date="2019-09" db="EMBL/GenBank/DDBJ databases">
        <title>Draft genome of the ectomycorrhizal ascomycete Sphaerosporella brunnea.</title>
        <authorList>
            <consortium name="DOE Joint Genome Institute"/>
            <person name="Benucci G.M."/>
            <person name="Marozzi G."/>
            <person name="Antonielli L."/>
            <person name="Sanchez S."/>
            <person name="Marco P."/>
            <person name="Wang X."/>
            <person name="Falini L.B."/>
            <person name="Barry K."/>
            <person name="Haridas S."/>
            <person name="Lipzen A."/>
            <person name="Labutti K."/>
            <person name="Grigoriev I.V."/>
            <person name="Murat C."/>
            <person name="Martin F."/>
            <person name="Albertini E."/>
            <person name="Donnini D."/>
            <person name="Bonito G."/>
        </authorList>
    </citation>
    <scope>NUCLEOTIDE SEQUENCE [LARGE SCALE GENOMIC DNA]</scope>
    <source>
        <strain evidence="1 2">Sb_GMNB300</strain>
    </source>
</reference>
<dbReference type="InParanoid" id="A0A5J5EIZ8"/>
<accession>A0A5J5EIZ8</accession>
<dbReference type="AlphaFoldDB" id="A0A5J5EIZ8"/>
<protein>
    <submittedName>
        <fullName evidence="1">Uncharacterized protein</fullName>
    </submittedName>
</protein>
<organism evidence="1 2">
    <name type="scientific">Sphaerosporella brunnea</name>
    <dbReference type="NCBI Taxonomy" id="1250544"/>
    <lineage>
        <taxon>Eukaryota</taxon>
        <taxon>Fungi</taxon>
        <taxon>Dikarya</taxon>
        <taxon>Ascomycota</taxon>
        <taxon>Pezizomycotina</taxon>
        <taxon>Pezizomycetes</taxon>
        <taxon>Pezizales</taxon>
        <taxon>Pyronemataceae</taxon>
        <taxon>Sphaerosporella</taxon>
    </lineage>
</organism>
<dbReference type="Proteomes" id="UP000326924">
    <property type="component" value="Unassembled WGS sequence"/>
</dbReference>